<evidence type="ECO:0000256" key="9">
    <source>
        <dbReference type="ARBA" id="ARBA00022989"/>
    </source>
</evidence>
<dbReference type="Gene3D" id="3.40.1110.10">
    <property type="entry name" value="Calcium-transporting ATPase, cytoplasmic domain N"/>
    <property type="match status" value="1"/>
</dbReference>
<dbReference type="InterPro" id="IPR023214">
    <property type="entry name" value="HAD_sf"/>
</dbReference>
<keyword evidence="3" id="KW-0104">Cadmium</keyword>
<evidence type="ECO:0000256" key="10">
    <source>
        <dbReference type="ARBA" id="ARBA00023136"/>
    </source>
</evidence>
<feature type="domain" description="P-type ATPase A" evidence="15">
    <location>
        <begin position="217"/>
        <end position="317"/>
    </location>
</feature>
<dbReference type="InterPro" id="IPR001757">
    <property type="entry name" value="P_typ_ATPase"/>
</dbReference>
<dbReference type="PROSITE" id="PS00154">
    <property type="entry name" value="ATPASE_E1_E2"/>
    <property type="match status" value="1"/>
</dbReference>
<feature type="transmembrane region" description="Helical" evidence="13">
    <location>
        <begin position="104"/>
        <end position="123"/>
    </location>
</feature>
<keyword evidence="9 13" id="KW-1133">Transmembrane helix</keyword>
<evidence type="ECO:0000256" key="3">
    <source>
        <dbReference type="ARBA" id="ARBA00022539"/>
    </source>
</evidence>
<evidence type="ECO:0000256" key="4">
    <source>
        <dbReference type="ARBA" id="ARBA00022692"/>
    </source>
</evidence>
<evidence type="ECO:0000256" key="12">
    <source>
        <dbReference type="ARBA" id="ARBA00049338"/>
    </source>
</evidence>
<dbReference type="NCBIfam" id="TIGR01525">
    <property type="entry name" value="ATPase-IB_hvy"/>
    <property type="match status" value="1"/>
</dbReference>
<comment type="similarity">
    <text evidence="2 13">Belongs to the cation transport ATPase (P-type) (TC 3.A.3) family. Type IB subfamily.</text>
</comment>
<dbReference type="Proteomes" id="UP000824124">
    <property type="component" value="Unassembled WGS sequence"/>
</dbReference>
<keyword evidence="13" id="KW-1003">Cell membrane</keyword>
<evidence type="ECO:0000256" key="5">
    <source>
        <dbReference type="ARBA" id="ARBA00022723"/>
    </source>
</evidence>
<dbReference type="GO" id="GO:0005886">
    <property type="term" value="C:plasma membrane"/>
    <property type="evidence" value="ECO:0007669"/>
    <property type="project" value="UniProtKB-SubCell"/>
</dbReference>
<evidence type="ECO:0000256" key="13">
    <source>
        <dbReference type="RuleBase" id="RU362081"/>
    </source>
</evidence>
<dbReference type="Gene3D" id="3.30.70.100">
    <property type="match status" value="1"/>
</dbReference>
<dbReference type="Gene3D" id="2.70.150.10">
    <property type="entry name" value="Calcium-transporting ATPase, cytoplasmic transduction domain A"/>
    <property type="match status" value="1"/>
</dbReference>
<dbReference type="InterPro" id="IPR059000">
    <property type="entry name" value="ATPase_P-type_domA"/>
</dbReference>
<comment type="catalytic activity">
    <reaction evidence="12">
        <text>Cd(2+)(in) + ATP + H2O = Cd(2+)(out) + ADP + phosphate + H(+)</text>
        <dbReference type="Rhea" id="RHEA:12132"/>
        <dbReference type="ChEBI" id="CHEBI:15377"/>
        <dbReference type="ChEBI" id="CHEBI:15378"/>
        <dbReference type="ChEBI" id="CHEBI:30616"/>
        <dbReference type="ChEBI" id="CHEBI:43474"/>
        <dbReference type="ChEBI" id="CHEBI:48775"/>
        <dbReference type="ChEBI" id="CHEBI:456216"/>
        <dbReference type="EC" id="7.2.2.21"/>
    </reaction>
</comment>
<dbReference type="Gene3D" id="3.40.50.1000">
    <property type="entry name" value="HAD superfamily/HAD-like"/>
    <property type="match status" value="1"/>
</dbReference>
<dbReference type="PROSITE" id="PS01229">
    <property type="entry name" value="COF_2"/>
    <property type="match status" value="1"/>
</dbReference>
<dbReference type="GO" id="GO:0008551">
    <property type="term" value="F:P-type cadmium transporter activity"/>
    <property type="evidence" value="ECO:0007669"/>
    <property type="project" value="UniProtKB-EC"/>
</dbReference>
<evidence type="ECO:0000256" key="11">
    <source>
        <dbReference type="ARBA" id="ARBA00039103"/>
    </source>
</evidence>
<name>A0A9D1HL79_9FIRM</name>
<feature type="transmembrane region" description="Helical" evidence="13">
    <location>
        <begin position="664"/>
        <end position="685"/>
    </location>
</feature>
<sequence>MPDAGNKKRVYILENLGCANCAAKMEAKIRALPEVDYATVTYSTRQLRVSAKDPDALLPTIQAICTSIESEVVVRPRQQKARAVPPTAAADRPPAKKPFPKEKLELLAILLGAALFVAGEIVHETSPEGGFPLAMVALCAVAYVILGGKIVLTAVKNIFKGQIFDENFLMTIATLGAFATQNYLEAVGVILFYRVGQYFEHRAVENSRKSIMDVIDMRPDMVNLVVGEDVKIIAAEDAVVGDILLVRPGDRIPLDGVVVDGESRVDTSPVTGEPVPVRAAYGDEVTSGCVNVSGTLKIRVEKPLEESMVTKILDTVENAAATKPQMERFITRFARIYTPIVVAVALLTAVIPSLISGNWDYWVYTGLTFLVISCPCALVLSVPLAFFSGIGAGSKQGILFKGGNSLEAVKNVAVVVMDKTGTITKGNFAVQKAEPCGNMTADELLALCAACELNSTHPIGGSIVAKAREHGLDIVRPAKVEELAGMGIRAELPQGEALCGNLKLMRQFGVDVSAYRAADVGTEVLAALNGKFIGHLVIADSIKEESPAAIAALHKLGLKTAMLTGDGESSAKAVAESVGVDEVYARLMPQDKLTRLQQIRNRDGAVMFVGDGINDAPVLAGADVGAAMGSGADAAIEAADVVFMNSSLNSVVDSVMIARAATRVAMQNVVFALLVKIMVMVLGLLGRASMWFAVFADSGVAVLCVINAVRVLYRFRKRGGKS</sequence>
<dbReference type="SFLD" id="SFLDF00027">
    <property type="entry name" value="p-type_atpase"/>
    <property type="match status" value="1"/>
</dbReference>
<dbReference type="InterPro" id="IPR027256">
    <property type="entry name" value="P-typ_ATPase_IB"/>
</dbReference>
<dbReference type="InterPro" id="IPR018303">
    <property type="entry name" value="ATPase_P-typ_P_site"/>
</dbReference>
<proteinExistence type="inferred from homology"/>
<evidence type="ECO:0000256" key="2">
    <source>
        <dbReference type="ARBA" id="ARBA00006024"/>
    </source>
</evidence>
<dbReference type="GO" id="GO:0046872">
    <property type="term" value="F:metal ion binding"/>
    <property type="evidence" value="ECO:0007669"/>
    <property type="project" value="UniProtKB-KW"/>
</dbReference>
<comment type="subcellular location">
    <subcellularLocation>
        <location evidence="13">Cell membrane</location>
    </subcellularLocation>
    <subcellularLocation>
        <location evidence="1">Membrane</location>
        <topology evidence="1">Multi-pass membrane protein</topology>
    </subcellularLocation>
</comment>
<dbReference type="SUPFAM" id="SSF81665">
    <property type="entry name" value="Calcium ATPase, transmembrane domain M"/>
    <property type="match status" value="1"/>
</dbReference>
<dbReference type="Pfam" id="PF00403">
    <property type="entry name" value="HMA"/>
    <property type="match status" value="1"/>
</dbReference>
<dbReference type="InterPro" id="IPR006121">
    <property type="entry name" value="HMA_dom"/>
</dbReference>
<dbReference type="InterPro" id="IPR023299">
    <property type="entry name" value="ATPase_P-typ_cyto_dom_N"/>
</dbReference>
<protein>
    <recommendedName>
        <fullName evidence="11">Cd(2+)-exporting ATPase</fullName>
        <ecNumber evidence="11">7.2.2.21</ecNumber>
    </recommendedName>
</protein>
<comment type="caution">
    <text evidence="17">The sequence shown here is derived from an EMBL/GenBank/DDBJ whole genome shotgun (WGS) entry which is preliminary data.</text>
</comment>
<accession>A0A9D1HL79</accession>
<keyword evidence="7 13" id="KW-0067">ATP-binding</keyword>
<dbReference type="InterPro" id="IPR044492">
    <property type="entry name" value="P_typ_ATPase_HD_dom"/>
</dbReference>
<evidence type="ECO:0000256" key="6">
    <source>
        <dbReference type="ARBA" id="ARBA00022741"/>
    </source>
</evidence>
<evidence type="ECO:0000313" key="17">
    <source>
        <dbReference type="EMBL" id="HIU09968.1"/>
    </source>
</evidence>
<dbReference type="GO" id="GO:0016887">
    <property type="term" value="F:ATP hydrolysis activity"/>
    <property type="evidence" value="ECO:0007669"/>
    <property type="project" value="InterPro"/>
</dbReference>
<dbReference type="InterPro" id="IPR051014">
    <property type="entry name" value="Cation_Transport_ATPase_IB"/>
</dbReference>
<keyword evidence="4 13" id="KW-0812">Transmembrane</keyword>
<dbReference type="CDD" id="cd00371">
    <property type="entry name" value="HMA"/>
    <property type="match status" value="1"/>
</dbReference>
<keyword evidence="6 13" id="KW-0547">Nucleotide-binding</keyword>
<feature type="transmembrane region" description="Helical" evidence="13">
    <location>
        <begin position="691"/>
        <end position="713"/>
    </location>
</feature>
<dbReference type="Pfam" id="PF00122">
    <property type="entry name" value="E1-E2_ATPase"/>
    <property type="match status" value="1"/>
</dbReference>
<dbReference type="PANTHER" id="PTHR48085">
    <property type="entry name" value="CADMIUM/ZINC-TRANSPORTING ATPASE HMA2-RELATED"/>
    <property type="match status" value="1"/>
</dbReference>
<gene>
    <name evidence="17" type="ORF">IAB00_01740</name>
</gene>
<evidence type="ECO:0000259" key="16">
    <source>
        <dbReference type="Pfam" id="PF00403"/>
    </source>
</evidence>
<dbReference type="NCBIfam" id="TIGR01494">
    <property type="entry name" value="ATPase_P-type"/>
    <property type="match status" value="1"/>
</dbReference>
<feature type="transmembrane region" description="Helical" evidence="13">
    <location>
        <begin position="129"/>
        <end position="152"/>
    </location>
</feature>
<evidence type="ECO:0000259" key="15">
    <source>
        <dbReference type="Pfam" id="PF00122"/>
    </source>
</evidence>
<keyword evidence="8" id="KW-1278">Translocase</keyword>
<dbReference type="SUPFAM" id="SSF55008">
    <property type="entry name" value="HMA, heavy metal-associated domain"/>
    <property type="match status" value="1"/>
</dbReference>
<dbReference type="SUPFAM" id="SSF81653">
    <property type="entry name" value="Calcium ATPase, transduction domain A"/>
    <property type="match status" value="1"/>
</dbReference>
<keyword evidence="10 13" id="KW-0472">Membrane</keyword>
<evidence type="ECO:0000256" key="8">
    <source>
        <dbReference type="ARBA" id="ARBA00022967"/>
    </source>
</evidence>
<organism evidence="17 18">
    <name type="scientific">Candidatus Avidehalobacter gallistercoris</name>
    <dbReference type="NCBI Taxonomy" id="2840694"/>
    <lineage>
        <taxon>Bacteria</taxon>
        <taxon>Bacillati</taxon>
        <taxon>Bacillota</taxon>
        <taxon>Clostridia</taxon>
        <taxon>Eubacteriales</taxon>
        <taxon>Peptococcaceae</taxon>
        <taxon>Peptococcaceae incertae sedis</taxon>
        <taxon>Candidatus Avidehalobacter</taxon>
    </lineage>
</organism>
<feature type="domain" description="HMA" evidence="16">
    <location>
        <begin position="11"/>
        <end position="63"/>
    </location>
</feature>
<dbReference type="PRINTS" id="PR00941">
    <property type="entry name" value="CDATPASE"/>
</dbReference>
<evidence type="ECO:0000313" key="18">
    <source>
        <dbReference type="Proteomes" id="UP000824124"/>
    </source>
</evidence>
<feature type="transmembrane region" description="Helical" evidence="13">
    <location>
        <begin position="361"/>
        <end position="387"/>
    </location>
</feature>
<evidence type="ECO:0000256" key="14">
    <source>
        <dbReference type="SAM" id="MobiDB-lite"/>
    </source>
</evidence>
<feature type="region of interest" description="Disordered" evidence="14">
    <location>
        <begin position="78"/>
        <end position="97"/>
    </location>
</feature>
<dbReference type="InterPro" id="IPR023298">
    <property type="entry name" value="ATPase_P-typ_TM_dom_sf"/>
</dbReference>
<dbReference type="Pfam" id="PF00702">
    <property type="entry name" value="Hydrolase"/>
    <property type="match status" value="1"/>
</dbReference>
<dbReference type="AlphaFoldDB" id="A0A9D1HL79"/>
<dbReference type="InterPro" id="IPR008250">
    <property type="entry name" value="ATPase_P-typ_transduc_dom_A_sf"/>
</dbReference>
<feature type="transmembrane region" description="Helical" evidence="13">
    <location>
        <begin position="336"/>
        <end position="355"/>
    </location>
</feature>
<dbReference type="PANTHER" id="PTHR48085:SF5">
    <property type="entry name" value="CADMIUM_ZINC-TRANSPORTING ATPASE HMA4-RELATED"/>
    <property type="match status" value="1"/>
</dbReference>
<reference evidence="17" key="1">
    <citation type="submission" date="2020-10" db="EMBL/GenBank/DDBJ databases">
        <authorList>
            <person name="Gilroy R."/>
        </authorList>
    </citation>
    <scope>NUCLEOTIDE SEQUENCE</scope>
    <source>
        <strain evidence="17">2830</strain>
    </source>
</reference>
<reference evidence="17" key="2">
    <citation type="journal article" date="2021" name="PeerJ">
        <title>Extensive microbial diversity within the chicken gut microbiome revealed by metagenomics and culture.</title>
        <authorList>
            <person name="Gilroy R."/>
            <person name="Ravi A."/>
            <person name="Getino M."/>
            <person name="Pursley I."/>
            <person name="Horton D.L."/>
            <person name="Alikhan N.F."/>
            <person name="Baker D."/>
            <person name="Gharbi K."/>
            <person name="Hall N."/>
            <person name="Watson M."/>
            <person name="Adriaenssens E.M."/>
            <person name="Foster-Nyarko E."/>
            <person name="Jarju S."/>
            <person name="Secka A."/>
            <person name="Antonio M."/>
            <person name="Oren A."/>
            <person name="Chaudhuri R.R."/>
            <person name="La Ragione R."/>
            <person name="Hildebrand F."/>
            <person name="Pallen M.J."/>
        </authorList>
    </citation>
    <scope>NUCLEOTIDE SEQUENCE</scope>
    <source>
        <strain evidence="17">2830</strain>
    </source>
</reference>
<dbReference type="GO" id="GO:0005524">
    <property type="term" value="F:ATP binding"/>
    <property type="evidence" value="ECO:0007669"/>
    <property type="project" value="UniProtKB-UniRule"/>
</dbReference>
<dbReference type="PRINTS" id="PR00119">
    <property type="entry name" value="CATATPASE"/>
</dbReference>
<evidence type="ECO:0000256" key="7">
    <source>
        <dbReference type="ARBA" id="ARBA00022840"/>
    </source>
</evidence>
<dbReference type="InterPro" id="IPR036412">
    <property type="entry name" value="HAD-like_sf"/>
</dbReference>
<dbReference type="SFLD" id="SFLDG00002">
    <property type="entry name" value="C1.7:_P-type_atpase_like"/>
    <property type="match status" value="1"/>
</dbReference>
<dbReference type="EC" id="7.2.2.21" evidence="11"/>
<dbReference type="EMBL" id="DVMH01000012">
    <property type="protein sequence ID" value="HIU09968.1"/>
    <property type="molecule type" value="Genomic_DNA"/>
</dbReference>
<dbReference type="SUPFAM" id="SSF56784">
    <property type="entry name" value="HAD-like"/>
    <property type="match status" value="1"/>
</dbReference>
<evidence type="ECO:0000256" key="1">
    <source>
        <dbReference type="ARBA" id="ARBA00004141"/>
    </source>
</evidence>
<dbReference type="SFLD" id="SFLDS00003">
    <property type="entry name" value="Haloacid_Dehalogenase"/>
    <property type="match status" value="1"/>
</dbReference>
<dbReference type="InterPro" id="IPR036163">
    <property type="entry name" value="HMA_dom_sf"/>
</dbReference>
<keyword evidence="5 13" id="KW-0479">Metal-binding</keyword>